<gene>
    <name evidence="13" type="ORF">WDJ61_18805</name>
</gene>
<dbReference type="InterPro" id="IPR005074">
    <property type="entry name" value="Peptidase_C39"/>
</dbReference>
<dbReference type="CDD" id="cd18555">
    <property type="entry name" value="ABC_6TM_T1SS_like"/>
    <property type="match status" value="1"/>
</dbReference>
<dbReference type="Proteomes" id="UP001387364">
    <property type="component" value="Plasmid unnamed2"/>
</dbReference>
<dbReference type="InterPro" id="IPR003439">
    <property type="entry name" value="ABC_transporter-like_ATP-bd"/>
</dbReference>
<accession>A0ABZ2NBA9</accession>
<dbReference type="Gene3D" id="1.20.1560.10">
    <property type="entry name" value="ABC transporter type 1, transmembrane domain"/>
    <property type="match status" value="1"/>
</dbReference>
<dbReference type="InterPro" id="IPR039421">
    <property type="entry name" value="Type_1_exporter"/>
</dbReference>
<evidence type="ECO:0000256" key="4">
    <source>
        <dbReference type="ARBA" id="ARBA00022801"/>
    </source>
</evidence>
<feature type="transmembrane region" description="Helical" evidence="9">
    <location>
        <begin position="417"/>
        <end position="441"/>
    </location>
</feature>
<keyword evidence="3" id="KW-0547">Nucleotide-binding</keyword>
<reference evidence="13 14" key="1">
    <citation type="submission" date="2024-02" db="EMBL/GenBank/DDBJ databases">
        <title>Seven novel Bacillus-like species.</title>
        <authorList>
            <person name="Liu G."/>
        </authorList>
    </citation>
    <scope>NUCLEOTIDE SEQUENCE [LARGE SCALE GENOMIC DNA]</scope>
    <source>
        <strain evidence="13 14">FJAT-52991</strain>
        <plasmid evidence="13 14">unnamed2</plasmid>
    </source>
</reference>
<evidence type="ECO:0000256" key="5">
    <source>
        <dbReference type="ARBA" id="ARBA00022807"/>
    </source>
</evidence>
<keyword evidence="8 9" id="KW-0472">Membrane</keyword>
<feature type="transmembrane region" description="Helical" evidence="9">
    <location>
        <begin position="156"/>
        <end position="177"/>
    </location>
</feature>
<keyword evidence="5" id="KW-0645">Protease</keyword>
<evidence type="ECO:0000256" key="6">
    <source>
        <dbReference type="ARBA" id="ARBA00022840"/>
    </source>
</evidence>
<dbReference type="PANTHER" id="PTHR43394:SF1">
    <property type="entry name" value="ATP-BINDING CASSETTE SUB-FAMILY B MEMBER 10, MITOCHONDRIAL"/>
    <property type="match status" value="1"/>
</dbReference>
<organism evidence="13 14">
    <name type="scientific">Bacillus kandeliae</name>
    <dbReference type="NCBI Taxonomy" id="3129297"/>
    <lineage>
        <taxon>Bacteria</taxon>
        <taxon>Bacillati</taxon>
        <taxon>Bacillota</taxon>
        <taxon>Bacilli</taxon>
        <taxon>Bacillales</taxon>
        <taxon>Bacillaceae</taxon>
        <taxon>Bacillus</taxon>
    </lineage>
</organism>
<keyword evidence="4" id="KW-0378">Hydrolase</keyword>
<evidence type="ECO:0000256" key="7">
    <source>
        <dbReference type="ARBA" id="ARBA00022989"/>
    </source>
</evidence>
<dbReference type="Gene3D" id="3.90.70.10">
    <property type="entry name" value="Cysteine proteinases"/>
    <property type="match status" value="1"/>
</dbReference>
<keyword evidence="7 9" id="KW-1133">Transmembrane helix</keyword>
<evidence type="ECO:0000256" key="9">
    <source>
        <dbReference type="SAM" id="Phobius"/>
    </source>
</evidence>
<keyword evidence="2 9" id="KW-0812">Transmembrane</keyword>
<dbReference type="Pfam" id="PF00664">
    <property type="entry name" value="ABC_membrane"/>
    <property type="match status" value="1"/>
</dbReference>
<geneLocation type="plasmid" evidence="13 14">
    <name>unnamed2</name>
</geneLocation>
<keyword evidence="13" id="KW-0614">Plasmid</keyword>
<dbReference type="PROSITE" id="PS50929">
    <property type="entry name" value="ABC_TM1F"/>
    <property type="match status" value="1"/>
</dbReference>
<dbReference type="SUPFAM" id="SSF52540">
    <property type="entry name" value="P-loop containing nucleoside triphosphate hydrolases"/>
    <property type="match status" value="1"/>
</dbReference>
<dbReference type="InterPro" id="IPR033839">
    <property type="entry name" value="Lacticin_481_peptidase"/>
</dbReference>
<dbReference type="PANTHER" id="PTHR43394">
    <property type="entry name" value="ATP-DEPENDENT PERMEASE MDL1, MITOCHONDRIAL"/>
    <property type="match status" value="1"/>
</dbReference>
<sequence>MRRVPFIEQMEHSECGLASLCMILSFHGNHVSLSELRERYGVPKGGTSLFQIMDIGKSYNLDVKGYKASVDDLKNILLPAIIHWENKHYVVLEKIGNKFAVIVDPASGRTKIPLNDLQAKYSGFVLVMTPTESFEKKKGGSHTRFFLSFVLGKKPLIASIVLTSLLIQGFALVIPWLTSWITDQVIVPKNDGYLTAIGYSILILLFSYLIFSALRGFLIAKLQTAIDKSLMTQFIDKLLNLTYSFFENRSTGELLFRANSNVYIRQILSTKAITFLIDGILLITYLIVMTQYSLKMTGVVLVIGISIFAILVFSTSVSRKLADKEISAQSQVQRILSESINGISDVKVMGLENQVYSDWFEKFNLQLMHAEKRAIWTSLINTIAASVQFILPIYLLWLSGKPIISGNMSLGDVLGFSSLALSFITPIISIGNGYGELIYLGSYIQRIYDVMHAKSERRNGQSVFSAPIKGKVEFKNISYKHNHFSNYTVKNLSFEVNPGERLAIVGSSGAGKSTLVKLLLGLYTPSEGSILFDGMESNKFNLRFLRKSIGVVFQEARLFNKTIAENIASDRQNVIDEDILEAAHQANIHEEIMQLPLQYSTTVSEFGINFSGGQRQRLILARALASKPSILLLDEATSALDTLSEKIIAEHLSRLPCTQIIIAHRLSTIKNADRIVVMHQGEIVETGTHDELLDQQGYYYKLTRTQQIKEKNHEKVVL</sequence>
<keyword evidence="6" id="KW-0067">ATP-binding</keyword>
<evidence type="ECO:0000256" key="1">
    <source>
        <dbReference type="ARBA" id="ARBA00004651"/>
    </source>
</evidence>
<evidence type="ECO:0000313" key="14">
    <source>
        <dbReference type="Proteomes" id="UP001387364"/>
    </source>
</evidence>
<dbReference type="PROSITE" id="PS50990">
    <property type="entry name" value="PEPTIDASE_C39"/>
    <property type="match status" value="1"/>
</dbReference>
<evidence type="ECO:0000313" key="13">
    <source>
        <dbReference type="EMBL" id="WXB95028.1"/>
    </source>
</evidence>
<dbReference type="Pfam" id="PF03412">
    <property type="entry name" value="Peptidase_C39"/>
    <property type="match status" value="1"/>
</dbReference>
<evidence type="ECO:0000259" key="11">
    <source>
        <dbReference type="PROSITE" id="PS50929"/>
    </source>
</evidence>
<dbReference type="InterPro" id="IPR003593">
    <property type="entry name" value="AAA+_ATPase"/>
</dbReference>
<name>A0ABZ2NBA9_9BACI</name>
<evidence type="ECO:0000256" key="2">
    <source>
        <dbReference type="ARBA" id="ARBA00022692"/>
    </source>
</evidence>
<evidence type="ECO:0000259" key="12">
    <source>
        <dbReference type="PROSITE" id="PS50990"/>
    </source>
</evidence>
<dbReference type="Gene3D" id="3.40.50.300">
    <property type="entry name" value="P-loop containing nucleotide triphosphate hydrolases"/>
    <property type="match status" value="1"/>
</dbReference>
<dbReference type="PROSITE" id="PS50893">
    <property type="entry name" value="ABC_TRANSPORTER_2"/>
    <property type="match status" value="1"/>
</dbReference>
<dbReference type="InterPro" id="IPR027417">
    <property type="entry name" value="P-loop_NTPase"/>
</dbReference>
<feature type="transmembrane region" description="Helical" evidence="9">
    <location>
        <begin position="272"/>
        <end position="292"/>
    </location>
</feature>
<dbReference type="InterPro" id="IPR036640">
    <property type="entry name" value="ABC1_TM_sf"/>
</dbReference>
<feature type="transmembrane region" description="Helical" evidence="9">
    <location>
        <begin position="374"/>
        <end position="397"/>
    </location>
</feature>
<dbReference type="InterPro" id="IPR011527">
    <property type="entry name" value="ABC1_TM_dom"/>
</dbReference>
<feature type="transmembrane region" description="Helical" evidence="9">
    <location>
        <begin position="298"/>
        <end position="317"/>
    </location>
</feature>
<protein>
    <submittedName>
        <fullName evidence="13">Peptidase domain-containing ABC transporter</fullName>
    </submittedName>
</protein>
<feature type="domain" description="ABC transporter" evidence="10">
    <location>
        <begin position="472"/>
        <end position="705"/>
    </location>
</feature>
<evidence type="ECO:0000259" key="10">
    <source>
        <dbReference type="PROSITE" id="PS50893"/>
    </source>
</evidence>
<dbReference type="PROSITE" id="PS00211">
    <property type="entry name" value="ABC_TRANSPORTER_1"/>
    <property type="match status" value="1"/>
</dbReference>
<dbReference type="Pfam" id="PF00005">
    <property type="entry name" value="ABC_tran"/>
    <property type="match status" value="1"/>
</dbReference>
<comment type="subcellular location">
    <subcellularLocation>
        <location evidence="1">Cell membrane</location>
        <topology evidence="1">Multi-pass membrane protein</topology>
    </subcellularLocation>
</comment>
<dbReference type="SUPFAM" id="SSF90123">
    <property type="entry name" value="ABC transporter transmembrane region"/>
    <property type="match status" value="1"/>
</dbReference>
<keyword evidence="14" id="KW-1185">Reference proteome</keyword>
<proteinExistence type="predicted"/>
<evidence type="ECO:0000256" key="8">
    <source>
        <dbReference type="ARBA" id="ARBA00023136"/>
    </source>
</evidence>
<dbReference type="EMBL" id="CP147406">
    <property type="protein sequence ID" value="WXB95028.1"/>
    <property type="molecule type" value="Genomic_DNA"/>
</dbReference>
<feature type="domain" description="ABC transmembrane type-1" evidence="11">
    <location>
        <begin position="160"/>
        <end position="437"/>
    </location>
</feature>
<dbReference type="CDD" id="cd02425">
    <property type="entry name" value="Peptidase_C39F"/>
    <property type="match status" value="1"/>
</dbReference>
<dbReference type="RefSeq" id="WP_338754919.1">
    <property type="nucleotide sequence ID" value="NZ_CP147406.1"/>
</dbReference>
<dbReference type="SMART" id="SM00382">
    <property type="entry name" value="AAA"/>
    <property type="match status" value="1"/>
</dbReference>
<feature type="transmembrane region" description="Helical" evidence="9">
    <location>
        <begin position="197"/>
        <end position="218"/>
    </location>
</feature>
<evidence type="ECO:0000256" key="3">
    <source>
        <dbReference type="ARBA" id="ARBA00022741"/>
    </source>
</evidence>
<dbReference type="InterPro" id="IPR017871">
    <property type="entry name" value="ABC_transporter-like_CS"/>
</dbReference>
<keyword evidence="5" id="KW-0788">Thiol protease</keyword>
<feature type="domain" description="Peptidase C39" evidence="12">
    <location>
        <begin position="9"/>
        <end position="128"/>
    </location>
</feature>